<proteinExistence type="predicted"/>
<name>A0ACC3BVA3_PYRYE</name>
<sequence length="148" mass="15742">MEDMQSETYMSRKAATPALTSLGSMRLVADMVLNRERQSTTASIGRSGASGPSVMRGGCGRHERLRLAGGPQESAYSAAVERKLARVNSCRLRVAPLLGHGDVVDGGQVVVLINRDRDARRFVRGGADAQTCEGEVTNSDGTDVKCSC</sequence>
<accession>A0ACC3BVA3</accession>
<gene>
    <name evidence="1" type="ORF">I4F81_004412</name>
</gene>
<comment type="caution">
    <text evidence="1">The sequence shown here is derived from an EMBL/GenBank/DDBJ whole genome shotgun (WGS) entry which is preliminary data.</text>
</comment>
<keyword evidence="2" id="KW-1185">Reference proteome</keyword>
<dbReference type="EMBL" id="CM020618">
    <property type="protein sequence ID" value="KAK1861832.1"/>
    <property type="molecule type" value="Genomic_DNA"/>
</dbReference>
<protein>
    <submittedName>
        <fullName evidence="1">Uncharacterized protein</fullName>
    </submittedName>
</protein>
<dbReference type="Proteomes" id="UP000798662">
    <property type="component" value="Chromosome 1"/>
</dbReference>
<evidence type="ECO:0000313" key="2">
    <source>
        <dbReference type="Proteomes" id="UP000798662"/>
    </source>
</evidence>
<organism evidence="1 2">
    <name type="scientific">Pyropia yezoensis</name>
    <name type="common">Susabi-nori</name>
    <name type="synonym">Porphyra yezoensis</name>
    <dbReference type="NCBI Taxonomy" id="2788"/>
    <lineage>
        <taxon>Eukaryota</taxon>
        <taxon>Rhodophyta</taxon>
        <taxon>Bangiophyceae</taxon>
        <taxon>Bangiales</taxon>
        <taxon>Bangiaceae</taxon>
        <taxon>Pyropia</taxon>
    </lineage>
</organism>
<reference evidence="1" key="1">
    <citation type="submission" date="2019-11" db="EMBL/GenBank/DDBJ databases">
        <title>Nori genome reveals adaptations in red seaweeds to the harsh intertidal environment.</title>
        <authorList>
            <person name="Wang D."/>
            <person name="Mao Y."/>
        </authorList>
    </citation>
    <scope>NUCLEOTIDE SEQUENCE</scope>
    <source>
        <tissue evidence="1">Gametophyte</tissue>
    </source>
</reference>
<evidence type="ECO:0000313" key="1">
    <source>
        <dbReference type="EMBL" id="KAK1861832.1"/>
    </source>
</evidence>